<accession>A0A2U1LQR7</accession>
<keyword evidence="2" id="KW-1185">Reference proteome</keyword>
<dbReference type="AlphaFoldDB" id="A0A2U1LQR7"/>
<protein>
    <recommendedName>
        <fullName evidence="3">DUF4378 domain-containing protein</fullName>
    </recommendedName>
</protein>
<dbReference type="STRING" id="35608.A0A2U1LQR7"/>
<dbReference type="PANTHER" id="PTHR33623">
    <property type="entry name" value="OS04G0572500 PROTEIN"/>
    <property type="match status" value="1"/>
</dbReference>
<evidence type="ECO:0008006" key="3">
    <source>
        <dbReference type="Google" id="ProtNLM"/>
    </source>
</evidence>
<proteinExistence type="predicted"/>
<sequence length="408" mass="46969">MGHKHLHELLKEDQEPFHLNTYISNHRIHIKSNTTLNTRKRKPIIQSTSTSTTARNFCISHVCFFKLHESPDVRKSPFLDIKSPFHVPSRTASMLLDAALRVYKPKKPKPGLSGKVGFGLFGSLLKRLKDRRSRIKRREISLSSLAHDLKEVYENENDGFVVSPFRFSLVNSPSTGCKTPDFISPTTSPTHPMLQEIKDYEGVESRQIHLEEEDKEQCSPVSVLDPLFEDDEEEEHDVGAVVEDGYDLECCYANVQRAKQQLLQKLQRFEKLANLDPIELDKHMSEQHSDDIDEDSTTEVVLREIIKDLDAEEVPTHMKKLVLDLIHEEGKNELEENVVIGRVIGRLDSWKMVESNTIDMMVELDFRKEKSRGWRSYDEKKIRETGLDIEVAIFGFLTEELAQELAFS</sequence>
<organism evidence="1 2">
    <name type="scientific">Artemisia annua</name>
    <name type="common">Sweet wormwood</name>
    <dbReference type="NCBI Taxonomy" id="35608"/>
    <lineage>
        <taxon>Eukaryota</taxon>
        <taxon>Viridiplantae</taxon>
        <taxon>Streptophyta</taxon>
        <taxon>Embryophyta</taxon>
        <taxon>Tracheophyta</taxon>
        <taxon>Spermatophyta</taxon>
        <taxon>Magnoliopsida</taxon>
        <taxon>eudicotyledons</taxon>
        <taxon>Gunneridae</taxon>
        <taxon>Pentapetalae</taxon>
        <taxon>asterids</taxon>
        <taxon>campanulids</taxon>
        <taxon>Asterales</taxon>
        <taxon>Asteraceae</taxon>
        <taxon>Asteroideae</taxon>
        <taxon>Anthemideae</taxon>
        <taxon>Artemisiinae</taxon>
        <taxon>Artemisia</taxon>
    </lineage>
</organism>
<comment type="caution">
    <text evidence="1">The sequence shown here is derived from an EMBL/GenBank/DDBJ whole genome shotgun (WGS) entry which is preliminary data.</text>
</comment>
<reference evidence="1 2" key="1">
    <citation type="journal article" date="2018" name="Mol. Plant">
        <title>The genome of Artemisia annua provides insight into the evolution of Asteraceae family and artemisinin biosynthesis.</title>
        <authorList>
            <person name="Shen Q."/>
            <person name="Zhang L."/>
            <person name="Liao Z."/>
            <person name="Wang S."/>
            <person name="Yan T."/>
            <person name="Shi P."/>
            <person name="Liu M."/>
            <person name="Fu X."/>
            <person name="Pan Q."/>
            <person name="Wang Y."/>
            <person name="Lv Z."/>
            <person name="Lu X."/>
            <person name="Zhang F."/>
            <person name="Jiang W."/>
            <person name="Ma Y."/>
            <person name="Chen M."/>
            <person name="Hao X."/>
            <person name="Li L."/>
            <person name="Tang Y."/>
            <person name="Lv G."/>
            <person name="Zhou Y."/>
            <person name="Sun X."/>
            <person name="Brodelius P.E."/>
            <person name="Rose J.K.C."/>
            <person name="Tang K."/>
        </authorList>
    </citation>
    <scope>NUCLEOTIDE SEQUENCE [LARGE SCALE GENOMIC DNA]</scope>
    <source>
        <strain evidence="2">cv. Huhao1</strain>
        <tissue evidence="1">Leaf</tissue>
    </source>
</reference>
<dbReference type="OrthoDB" id="1918879at2759"/>
<evidence type="ECO:0000313" key="1">
    <source>
        <dbReference type="EMBL" id="PWA51324.1"/>
    </source>
</evidence>
<evidence type="ECO:0000313" key="2">
    <source>
        <dbReference type="Proteomes" id="UP000245207"/>
    </source>
</evidence>
<dbReference type="EMBL" id="PKPP01008193">
    <property type="protein sequence ID" value="PWA51324.1"/>
    <property type="molecule type" value="Genomic_DNA"/>
</dbReference>
<dbReference type="PANTHER" id="PTHR33623:SF5">
    <property type="entry name" value="HISTONE-LYSINE N-METHYLTRANSFERASE SETD1B-LIKE PROTEIN"/>
    <property type="match status" value="1"/>
</dbReference>
<gene>
    <name evidence="1" type="ORF">CTI12_AA368050</name>
</gene>
<name>A0A2U1LQR7_ARTAN</name>
<dbReference type="Proteomes" id="UP000245207">
    <property type="component" value="Unassembled WGS sequence"/>
</dbReference>